<dbReference type="RefSeq" id="WP_345565012.1">
    <property type="nucleotide sequence ID" value="NZ_BAABDQ010000010.1"/>
</dbReference>
<dbReference type="Gene3D" id="1.10.4080.10">
    <property type="entry name" value="ADP-ribosylation/Crystallin J1"/>
    <property type="match status" value="1"/>
</dbReference>
<reference evidence="3" key="1">
    <citation type="journal article" date="2019" name="Int. J. Syst. Evol. Microbiol.">
        <title>The Global Catalogue of Microorganisms (GCM) 10K type strain sequencing project: providing services to taxonomists for standard genome sequencing and annotation.</title>
        <authorList>
            <consortium name="The Broad Institute Genomics Platform"/>
            <consortium name="The Broad Institute Genome Sequencing Center for Infectious Disease"/>
            <person name="Wu L."/>
            <person name="Ma J."/>
        </authorList>
    </citation>
    <scope>NUCLEOTIDE SEQUENCE [LARGE SCALE GENOMIC DNA]</scope>
    <source>
        <strain evidence="3">JCM 17326</strain>
    </source>
</reference>
<organism evidence="2 3">
    <name type="scientific">Nonomuraea rosea</name>
    <dbReference type="NCBI Taxonomy" id="638574"/>
    <lineage>
        <taxon>Bacteria</taxon>
        <taxon>Bacillati</taxon>
        <taxon>Actinomycetota</taxon>
        <taxon>Actinomycetes</taxon>
        <taxon>Streptosporangiales</taxon>
        <taxon>Streptosporangiaceae</taxon>
        <taxon>Nonomuraea</taxon>
    </lineage>
</organism>
<dbReference type="Proteomes" id="UP001500630">
    <property type="component" value="Unassembled WGS sequence"/>
</dbReference>
<comment type="caution">
    <text evidence="2">The sequence shown here is derived from an EMBL/GenBank/DDBJ whole genome shotgun (WGS) entry which is preliminary data.</text>
</comment>
<name>A0ABP6XAA5_9ACTN</name>
<accession>A0ABP6XAA5</accession>
<keyword evidence="3" id="KW-1185">Reference proteome</keyword>
<sequence>MIRLTWVQPEDLIGHELRQATEDGRNPASGTPAASGTHPGSGTHPAPGTDSRAAERVVAGTERGDGGRVREIAERWHAAGGHDAPPRAGASEPGAMRLRGLAEELLDELAAIPSPLDEPSDLAAIIAACPSWTQTATKAGVAGSGVAGVDPKRVLGAWEGRAAGCVLGKPVEKIPRAGIREIAEATGNWPIRGWFTAKGLPDDVAARWPWNRRSAVNSLAENIDGVPEDDDLNYPLLALSLLERHGRGFTTADVAKLWLDELPAGRTFTAERVAYRNLLDGIEPPGTATYRNPFREWIGALIRTDVYGWINPGDPAAAAELAWRDARLTHTANGIYGAMFVAAMCAASLVATSVEEVVRAGLSVVPQHSRLHEAVRLAAEDAAREDDFERVIDRLHERHGNLHWVHTINNAALIAATLIHGRGDFTATIAGAVAGGWDTDSAGATAGSIAGALNGGVPDRWRMRNSLASSITGFDGVGLDELAARTQEMMRS</sequence>
<feature type="region of interest" description="Disordered" evidence="1">
    <location>
        <begin position="22"/>
        <end position="69"/>
    </location>
</feature>
<dbReference type="InterPro" id="IPR050792">
    <property type="entry name" value="ADP-ribosylglycohydrolase"/>
</dbReference>
<evidence type="ECO:0000313" key="2">
    <source>
        <dbReference type="EMBL" id="GAA3562053.1"/>
    </source>
</evidence>
<dbReference type="Pfam" id="PF03747">
    <property type="entry name" value="ADP_ribosyl_GH"/>
    <property type="match status" value="1"/>
</dbReference>
<evidence type="ECO:0000313" key="3">
    <source>
        <dbReference type="Proteomes" id="UP001500630"/>
    </source>
</evidence>
<evidence type="ECO:0000256" key="1">
    <source>
        <dbReference type="SAM" id="MobiDB-lite"/>
    </source>
</evidence>
<dbReference type="PANTHER" id="PTHR16222">
    <property type="entry name" value="ADP-RIBOSYLGLYCOHYDROLASE"/>
    <property type="match status" value="1"/>
</dbReference>
<feature type="compositionally biased region" description="Polar residues" evidence="1">
    <location>
        <begin position="28"/>
        <end position="40"/>
    </location>
</feature>
<protein>
    <submittedName>
        <fullName evidence="2">ADP-ribosylglycohydrolase family protein</fullName>
    </submittedName>
</protein>
<dbReference type="PANTHER" id="PTHR16222:SF12">
    <property type="entry name" value="ADP-RIBOSYLGLYCOHYDROLASE-RELATED"/>
    <property type="match status" value="1"/>
</dbReference>
<dbReference type="InterPro" id="IPR005502">
    <property type="entry name" value="Ribosyl_crysJ1"/>
</dbReference>
<dbReference type="InterPro" id="IPR036705">
    <property type="entry name" value="Ribosyl_crysJ1_sf"/>
</dbReference>
<dbReference type="SUPFAM" id="SSF101478">
    <property type="entry name" value="ADP-ribosylglycohydrolase"/>
    <property type="match status" value="1"/>
</dbReference>
<dbReference type="EMBL" id="BAABDQ010000010">
    <property type="protein sequence ID" value="GAA3562053.1"/>
    <property type="molecule type" value="Genomic_DNA"/>
</dbReference>
<gene>
    <name evidence="2" type="ORF">GCM10022419_048390</name>
</gene>
<proteinExistence type="predicted"/>